<accession>A0A2I0K8Z9</accession>
<keyword evidence="3" id="KW-1185">Reference proteome</keyword>
<dbReference type="AlphaFoldDB" id="A0A2I0K8Z9"/>
<comment type="caution">
    <text evidence="2">The sequence shown here is derived from an EMBL/GenBank/DDBJ whole genome shotgun (WGS) entry which is preliminary data.</text>
</comment>
<protein>
    <submittedName>
        <fullName evidence="2">Uncharacterized protein</fullName>
    </submittedName>
</protein>
<reference evidence="2 3" key="1">
    <citation type="submission" date="2017-11" db="EMBL/GenBank/DDBJ databases">
        <title>De-novo sequencing of pomegranate (Punica granatum L.) genome.</title>
        <authorList>
            <person name="Akparov Z."/>
            <person name="Amiraslanov A."/>
            <person name="Hajiyeva S."/>
            <person name="Abbasov M."/>
            <person name="Kaur K."/>
            <person name="Hamwieh A."/>
            <person name="Solovyev V."/>
            <person name="Salamov A."/>
            <person name="Braich B."/>
            <person name="Kosarev P."/>
            <person name="Mahmoud A."/>
            <person name="Hajiyev E."/>
            <person name="Babayeva S."/>
            <person name="Izzatullayeva V."/>
            <person name="Mammadov A."/>
            <person name="Mammadov A."/>
            <person name="Sharifova S."/>
            <person name="Ojaghi J."/>
            <person name="Eynullazada K."/>
            <person name="Bayramov B."/>
            <person name="Abdulazimova A."/>
            <person name="Shahmuradov I."/>
        </authorList>
    </citation>
    <scope>NUCLEOTIDE SEQUENCE [LARGE SCALE GENOMIC DNA]</scope>
    <source>
        <strain evidence="3">cv. AG2017</strain>
        <tissue evidence="2">Leaf</tissue>
    </source>
</reference>
<evidence type="ECO:0000313" key="2">
    <source>
        <dbReference type="EMBL" id="PKI65022.1"/>
    </source>
</evidence>
<feature type="region of interest" description="Disordered" evidence="1">
    <location>
        <begin position="1"/>
        <end position="49"/>
    </location>
</feature>
<organism evidence="2 3">
    <name type="scientific">Punica granatum</name>
    <name type="common">Pomegranate</name>
    <dbReference type="NCBI Taxonomy" id="22663"/>
    <lineage>
        <taxon>Eukaryota</taxon>
        <taxon>Viridiplantae</taxon>
        <taxon>Streptophyta</taxon>
        <taxon>Embryophyta</taxon>
        <taxon>Tracheophyta</taxon>
        <taxon>Spermatophyta</taxon>
        <taxon>Magnoliopsida</taxon>
        <taxon>eudicotyledons</taxon>
        <taxon>Gunneridae</taxon>
        <taxon>Pentapetalae</taxon>
        <taxon>rosids</taxon>
        <taxon>malvids</taxon>
        <taxon>Myrtales</taxon>
        <taxon>Lythraceae</taxon>
        <taxon>Punica</taxon>
    </lineage>
</organism>
<dbReference type="Proteomes" id="UP000233551">
    <property type="component" value="Unassembled WGS sequence"/>
</dbReference>
<sequence length="158" mass="17658">MPNSWMREKHKNSGNNLNRGKETGYNPKNQQRAHGHLPSKGNHPNGSYRPDWSCFDPTEHLRENGSIQTARAASRRRLNCFGKLRGCLTSPQWFQEGCTLYGPECELSSGPACARPNHPAWECPPSRGCVTDTSEKESLLIILRPEDRGPISYLGLGV</sequence>
<dbReference type="EMBL" id="PGOL01000773">
    <property type="protein sequence ID" value="PKI65022.1"/>
    <property type="molecule type" value="Genomic_DNA"/>
</dbReference>
<name>A0A2I0K8Z9_PUNGR</name>
<evidence type="ECO:0000256" key="1">
    <source>
        <dbReference type="SAM" id="MobiDB-lite"/>
    </source>
</evidence>
<proteinExistence type="predicted"/>
<gene>
    <name evidence="2" type="ORF">CRG98_014607</name>
</gene>
<evidence type="ECO:0000313" key="3">
    <source>
        <dbReference type="Proteomes" id="UP000233551"/>
    </source>
</evidence>